<dbReference type="AlphaFoldDB" id="A0A4Y3VAS5"/>
<organism evidence="2 3">
    <name type="scientific">Streptomyces spinoverrucosus</name>
    <dbReference type="NCBI Taxonomy" id="284043"/>
    <lineage>
        <taxon>Bacteria</taxon>
        <taxon>Bacillati</taxon>
        <taxon>Actinomycetota</taxon>
        <taxon>Actinomycetes</taxon>
        <taxon>Kitasatosporales</taxon>
        <taxon>Streptomycetaceae</taxon>
        <taxon>Streptomyces</taxon>
    </lineage>
</organism>
<evidence type="ECO:0000313" key="3">
    <source>
        <dbReference type="Proteomes" id="UP000317881"/>
    </source>
</evidence>
<evidence type="ECO:0000256" key="1">
    <source>
        <dbReference type="SAM" id="MobiDB-lite"/>
    </source>
</evidence>
<reference evidence="2 3" key="1">
    <citation type="submission" date="2019-06" db="EMBL/GenBank/DDBJ databases">
        <title>Whole genome shotgun sequence of Streptomyces spinoverrucosus NBRC 14228.</title>
        <authorList>
            <person name="Hosoyama A."/>
            <person name="Uohara A."/>
            <person name="Ohji S."/>
            <person name="Ichikawa N."/>
        </authorList>
    </citation>
    <scope>NUCLEOTIDE SEQUENCE [LARGE SCALE GENOMIC DNA]</scope>
    <source>
        <strain evidence="2 3">NBRC 14228</strain>
    </source>
</reference>
<comment type="caution">
    <text evidence="2">The sequence shown here is derived from an EMBL/GenBank/DDBJ whole genome shotgun (WGS) entry which is preliminary data.</text>
</comment>
<accession>A0A4Y3VAS5</accession>
<feature type="region of interest" description="Disordered" evidence="1">
    <location>
        <begin position="1"/>
        <end position="20"/>
    </location>
</feature>
<keyword evidence="3" id="KW-1185">Reference proteome</keyword>
<protein>
    <submittedName>
        <fullName evidence="2">Uncharacterized protein</fullName>
    </submittedName>
</protein>
<proteinExistence type="predicted"/>
<dbReference type="Proteomes" id="UP000317881">
    <property type="component" value="Unassembled WGS sequence"/>
</dbReference>
<dbReference type="EMBL" id="BJND01000003">
    <property type="protein sequence ID" value="GEC02651.1"/>
    <property type="molecule type" value="Genomic_DNA"/>
</dbReference>
<gene>
    <name evidence="2" type="ORF">SSP24_03060</name>
</gene>
<name>A0A4Y3VAS5_9ACTN</name>
<evidence type="ECO:0000313" key="2">
    <source>
        <dbReference type="EMBL" id="GEC02651.1"/>
    </source>
</evidence>
<sequence>MADALSPVANASAWWTPQPGDEHLSPATDALSLVEGARGSGRRRVTPVANALCLVADARGPVANAG</sequence>